<dbReference type="Gene3D" id="3.40.50.300">
    <property type="entry name" value="P-loop containing nucleotide triphosphate hydrolases"/>
    <property type="match status" value="2"/>
</dbReference>
<dbReference type="Gene3D" id="1.20.1580.10">
    <property type="entry name" value="ABC transporter ATPase like domain"/>
    <property type="match status" value="2"/>
</dbReference>
<dbReference type="PANTHER" id="PTHR43152">
    <property type="entry name" value="UVRABC SYSTEM PROTEIN A"/>
    <property type="match status" value="1"/>
</dbReference>
<dbReference type="PROSITE" id="PS50893">
    <property type="entry name" value="ABC_TRANSPORTER_2"/>
    <property type="match status" value="2"/>
</dbReference>
<dbReference type="GO" id="GO:0006289">
    <property type="term" value="P:nucleotide-excision repair"/>
    <property type="evidence" value="ECO:0007669"/>
    <property type="project" value="UniProtKB-UniRule"/>
</dbReference>
<dbReference type="GO" id="GO:0005524">
    <property type="term" value="F:ATP binding"/>
    <property type="evidence" value="ECO:0007669"/>
    <property type="project" value="UniProtKB-UniRule"/>
</dbReference>
<evidence type="ECO:0000256" key="7">
    <source>
        <dbReference type="ARBA" id="ARBA00022769"/>
    </source>
</evidence>
<evidence type="ECO:0000256" key="14">
    <source>
        <dbReference type="HAMAP-Rule" id="MF_00205"/>
    </source>
</evidence>
<comment type="subcellular location">
    <subcellularLocation>
        <location evidence="1 14">Cytoplasm</location>
    </subcellularLocation>
</comment>
<feature type="binding site" evidence="14">
    <location>
        <begin position="31"/>
        <end position="38"/>
    </location>
    <ligand>
        <name>ATP</name>
        <dbReference type="ChEBI" id="CHEBI:30616"/>
    </ligand>
</feature>
<evidence type="ECO:0000256" key="13">
    <source>
        <dbReference type="ARBA" id="ARBA00023204"/>
    </source>
</evidence>
<evidence type="ECO:0000256" key="4">
    <source>
        <dbReference type="ARBA" id="ARBA00022737"/>
    </source>
</evidence>
<keyword evidence="4 14" id="KW-0677">Repeat</keyword>
<dbReference type="GeneID" id="24810549"/>
<keyword evidence="9 14" id="KW-0862">Zinc</keyword>
<sequence length="1015" mass="113267">MKNIIIKGAREHNLKNITLELPRDKLIVITGVSGSGKSTLAFDTVYAEGQRRYVESLSAYARQFLGLMNKPDVDSIEGLSPAISIEQKTTSKNPRSTVGTVTEIYDYLRLLFARVGTPHCPTHNIKIEAQSPEKIADNLRKECEGMVTILAPIVRQKKGTYQQLFRELNSEGFARMRVNGEIHRTDDEITLDRYKKHDIEVVVDRLDPSEDRSRLVEACEIALKKAEGLLIAVDSEGKDHLYSSNMACPVCGMAFEELQPRMFSFNSPFGACEACNGLGFKMEFDPDLIIPNKTLCIADGAVAIYRNFLDGYRSQYLTAVAKHFGFDIFTPIEDLTDEQYNVLMYGSDELMQFSMSMKNGDAYWSHKGTWEGLLPQAERLYRQTKSEYRRKELEKFMQVKPCPKCEGKRLKEKVLAVKFGGKSIVDIANLSILECIRFFENVELSEKEKEIAKQVLKEIRSRLGFLEHVGLGYLTLSRGAGTLSGGEAQRIRLATQIGSNLMGVLYVLDEPSIGLHQRDNERLIQTLQTLRDLGNTLIVVEHDEDTIRAADYVFDIGPGAGVHGGYVVAEGTPEEIEQNPESLTGQYLSGEKQIKPPALRRHSDAFIRLKGCRANNLKGIDVNIPIGVLTVVTGVSGSGKSTLIYDTLYKALTKKINKSNVTPGDYNELVFDSEIDKVIVIDQSPIGRTPRSNPATYIKVFDTIRQTFAETKEAKIRGYKSGRFSFNVKGGRCEACQGDGLIKIEMNFLPDVYIECEECKGTRYNQETLEVKYRGKSIAEVLDMTVEEAAEHFANIPAIKRKLDTLIRVGLGYIKLGQSSTTLSGGEAQRIKLTKELSKMCTGKTIYLLDEPTTGLHFHDVKKLITVLNRLVEKGNTVVVIEHNLDVIKSADYIIDLGPEGGNAGGEIVAEGTPEEVSTVQGSYTARFLAPKLSQSYLDMSGEEPYEAVFEEGGEFEAVFEEGGEFEVDCEDLNDDQNEEDSEDFEEGSEEDSKGSRGFKHSKHKDNNAFQEQLI</sequence>
<evidence type="ECO:0000256" key="12">
    <source>
        <dbReference type="ARBA" id="ARBA00023125"/>
    </source>
</evidence>
<dbReference type="FunFam" id="1.20.1580.10:FF:000002">
    <property type="entry name" value="UvrABC system protein A"/>
    <property type="match status" value="1"/>
</dbReference>
<keyword evidence="8 14" id="KW-0863">Zinc-finger</keyword>
<dbReference type="InterPro" id="IPR017871">
    <property type="entry name" value="ABC_transporter-like_CS"/>
</dbReference>
<dbReference type="InterPro" id="IPR013815">
    <property type="entry name" value="ATP_grasp_subdomain_1"/>
</dbReference>
<keyword evidence="18" id="KW-1185">Reference proteome</keyword>
<evidence type="ECO:0000256" key="15">
    <source>
        <dbReference type="SAM" id="MobiDB-lite"/>
    </source>
</evidence>
<organism evidence="17 18">
    <name type="scientific">Methanosarcina vacuolata Z-761</name>
    <dbReference type="NCBI Taxonomy" id="1434123"/>
    <lineage>
        <taxon>Archaea</taxon>
        <taxon>Methanobacteriati</taxon>
        <taxon>Methanobacteriota</taxon>
        <taxon>Stenosarchaea group</taxon>
        <taxon>Methanomicrobia</taxon>
        <taxon>Methanosarcinales</taxon>
        <taxon>Methanosarcinaceae</taxon>
        <taxon>Methanosarcina</taxon>
    </lineage>
</organism>
<dbReference type="KEGG" id="mvc:MSVAZ_2086"/>
<keyword evidence="3 14" id="KW-0479">Metal-binding</keyword>
<evidence type="ECO:0000256" key="1">
    <source>
        <dbReference type="ARBA" id="ARBA00004496"/>
    </source>
</evidence>
<dbReference type="RefSeq" id="WP_048120966.1">
    <property type="nucleotide sequence ID" value="NZ_CP009520.1"/>
</dbReference>
<dbReference type="GO" id="GO:0008270">
    <property type="term" value="F:zinc ion binding"/>
    <property type="evidence" value="ECO:0007669"/>
    <property type="project" value="UniProtKB-UniRule"/>
</dbReference>
<dbReference type="NCBIfam" id="TIGR00630">
    <property type="entry name" value="uvra"/>
    <property type="match status" value="1"/>
</dbReference>
<feature type="region of interest" description="Disordered" evidence="15">
    <location>
        <begin position="965"/>
        <end position="1015"/>
    </location>
</feature>
<keyword evidence="5 14" id="KW-0547">Nucleotide-binding</keyword>
<reference evidence="17 18" key="1">
    <citation type="submission" date="2014-07" db="EMBL/GenBank/DDBJ databases">
        <title>Methanogenic archaea and the global carbon cycle.</title>
        <authorList>
            <person name="Henriksen J.R."/>
            <person name="Luke J."/>
            <person name="Reinhart S."/>
            <person name="Benedict M.N."/>
            <person name="Youngblut N.D."/>
            <person name="Metcalf M.E."/>
            <person name="Whitaker R.J."/>
            <person name="Metcalf W.W."/>
        </authorList>
    </citation>
    <scope>NUCLEOTIDE SEQUENCE [LARGE SCALE GENOMIC DNA]</scope>
    <source>
        <strain evidence="17 18">Z-761</strain>
    </source>
</reference>
<dbReference type="AlphaFoldDB" id="A0A0E3Q6G3"/>
<evidence type="ECO:0000256" key="3">
    <source>
        <dbReference type="ARBA" id="ARBA00022723"/>
    </source>
</evidence>
<dbReference type="HAMAP" id="MF_00205">
    <property type="entry name" value="UvrA"/>
    <property type="match status" value="1"/>
</dbReference>
<evidence type="ECO:0000313" key="17">
    <source>
        <dbReference type="EMBL" id="AKB44355.1"/>
    </source>
</evidence>
<evidence type="ECO:0000256" key="8">
    <source>
        <dbReference type="ARBA" id="ARBA00022771"/>
    </source>
</evidence>
<dbReference type="InterPro" id="IPR004602">
    <property type="entry name" value="UvrA"/>
</dbReference>
<protein>
    <recommendedName>
        <fullName evidence="14">UvrABC system protein A</fullName>
        <shortName evidence="14">UvrA protein</shortName>
    </recommendedName>
    <alternativeName>
        <fullName evidence="14">Excinuclease ABC subunit A</fullName>
    </alternativeName>
</protein>
<dbReference type="Pfam" id="PF17755">
    <property type="entry name" value="UvrA_DNA-bind"/>
    <property type="match status" value="1"/>
</dbReference>
<dbReference type="PANTHER" id="PTHR43152:SF3">
    <property type="entry name" value="UVRABC SYSTEM PROTEIN A"/>
    <property type="match status" value="1"/>
</dbReference>
<dbReference type="PATRIC" id="fig|1434123.4.peg.2544"/>
<comment type="subunit">
    <text evidence="14">Forms a heterotetramer with UvrB during the search for lesions.</text>
</comment>
<keyword evidence="12 14" id="KW-0238">DNA-binding</keyword>
<dbReference type="InterPro" id="IPR041102">
    <property type="entry name" value="UvrA_inter"/>
</dbReference>
<feature type="binding site" evidence="14">
    <location>
        <begin position="634"/>
        <end position="641"/>
    </location>
    <ligand>
        <name>ATP</name>
        <dbReference type="ChEBI" id="CHEBI:30616"/>
    </ligand>
</feature>
<keyword evidence="14" id="KW-0742">SOS response</keyword>
<evidence type="ECO:0000259" key="16">
    <source>
        <dbReference type="PROSITE" id="PS50893"/>
    </source>
</evidence>
<keyword evidence="11 14" id="KW-0267">Excision nuclease</keyword>
<evidence type="ECO:0000256" key="11">
    <source>
        <dbReference type="ARBA" id="ARBA00022881"/>
    </source>
</evidence>
<feature type="domain" description="ABC transporter" evidence="16">
    <location>
        <begin position="600"/>
        <end position="930"/>
    </location>
</feature>
<keyword evidence="10 14" id="KW-0067">ATP-binding</keyword>
<dbReference type="GO" id="GO:0016887">
    <property type="term" value="F:ATP hydrolysis activity"/>
    <property type="evidence" value="ECO:0007669"/>
    <property type="project" value="InterPro"/>
</dbReference>
<dbReference type="GO" id="GO:0009432">
    <property type="term" value="P:SOS response"/>
    <property type="evidence" value="ECO:0007669"/>
    <property type="project" value="UniProtKB-UniRule"/>
</dbReference>
<evidence type="ECO:0000256" key="6">
    <source>
        <dbReference type="ARBA" id="ARBA00022763"/>
    </source>
</evidence>
<dbReference type="InterPro" id="IPR027417">
    <property type="entry name" value="P-loop_NTPase"/>
</dbReference>
<name>A0A0E3Q6G3_9EURY</name>
<dbReference type="CDD" id="cd03270">
    <property type="entry name" value="ABC_UvrA_I"/>
    <property type="match status" value="1"/>
</dbReference>
<keyword evidence="13 14" id="KW-0234">DNA repair</keyword>
<feature type="zinc finger region" description="C4-type" evidence="14">
    <location>
        <begin position="248"/>
        <end position="275"/>
    </location>
</feature>
<dbReference type="PROSITE" id="PS00211">
    <property type="entry name" value="ABC_TRANSPORTER_1"/>
    <property type="match status" value="1"/>
</dbReference>
<dbReference type="CDD" id="cd03271">
    <property type="entry name" value="ABC_UvrA_II"/>
    <property type="match status" value="1"/>
</dbReference>
<dbReference type="EMBL" id="CP009520">
    <property type="protein sequence ID" value="AKB44355.1"/>
    <property type="molecule type" value="Genomic_DNA"/>
</dbReference>
<feature type="zinc finger region" description="C4-type" evidence="14">
    <location>
        <begin position="733"/>
        <end position="759"/>
    </location>
</feature>
<accession>A0A0E3Q6G3</accession>
<keyword evidence="2 14" id="KW-0963">Cytoplasm</keyword>
<dbReference type="Gene3D" id="3.30.1490.20">
    <property type="entry name" value="ATP-grasp fold, A domain"/>
    <property type="match status" value="1"/>
</dbReference>
<feature type="domain" description="ABC transporter" evidence="16">
    <location>
        <begin position="330"/>
        <end position="589"/>
    </location>
</feature>
<dbReference type="InterPro" id="IPR041552">
    <property type="entry name" value="UvrA_DNA-bd"/>
</dbReference>
<feature type="compositionally biased region" description="Acidic residues" evidence="15">
    <location>
        <begin position="965"/>
        <end position="990"/>
    </location>
</feature>
<dbReference type="SUPFAM" id="SSF52540">
    <property type="entry name" value="P-loop containing nucleoside triphosphate hydrolases"/>
    <property type="match status" value="2"/>
</dbReference>
<evidence type="ECO:0000256" key="5">
    <source>
        <dbReference type="ARBA" id="ARBA00022741"/>
    </source>
</evidence>
<evidence type="ECO:0000256" key="9">
    <source>
        <dbReference type="ARBA" id="ARBA00022833"/>
    </source>
</evidence>
<dbReference type="Pfam" id="PF17760">
    <property type="entry name" value="UvrA_inter"/>
    <property type="match status" value="1"/>
</dbReference>
<dbReference type="GO" id="GO:0009381">
    <property type="term" value="F:excinuclease ABC activity"/>
    <property type="evidence" value="ECO:0007669"/>
    <property type="project" value="UniProtKB-UniRule"/>
</dbReference>
<dbReference type="STRING" id="1434123.MSVAZ_2086"/>
<comment type="similarity">
    <text evidence="14">Belongs to the ABC transporter superfamily. UvrA family.</text>
</comment>
<evidence type="ECO:0000313" key="18">
    <source>
        <dbReference type="Proteomes" id="UP000033096"/>
    </source>
</evidence>
<dbReference type="GO" id="GO:0009380">
    <property type="term" value="C:excinuclease repair complex"/>
    <property type="evidence" value="ECO:0007669"/>
    <property type="project" value="InterPro"/>
</dbReference>
<proteinExistence type="inferred from homology"/>
<dbReference type="HOGENOM" id="CLU_001370_0_2_2"/>
<dbReference type="GO" id="GO:0005737">
    <property type="term" value="C:cytoplasm"/>
    <property type="evidence" value="ECO:0007669"/>
    <property type="project" value="UniProtKB-SubCell"/>
</dbReference>
<keyword evidence="6 14" id="KW-0227">DNA damage</keyword>
<evidence type="ECO:0000256" key="10">
    <source>
        <dbReference type="ARBA" id="ARBA00022840"/>
    </source>
</evidence>
<keyword evidence="7 14" id="KW-0228">DNA excision</keyword>
<dbReference type="NCBIfam" id="NF001503">
    <property type="entry name" value="PRK00349.1"/>
    <property type="match status" value="1"/>
</dbReference>
<evidence type="ECO:0000256" key="2">
    <source>
        <dbReference type="ARBA" id="ARBA00022490"/>
    </source>
</evidence>
<dbReference type="GO" id="GO:0003677">
    <property type="term" value="F:DNA binding"/>
    <property type="evidence" value="ECO:0007669"/>
    <property type="project" value="UniProtKB-UniRule"/>
</dbReference>
<comment type="function">
    <text evidence="14">The UvrABC repair system catalyzes the recognition and processing of DNA lesions. UvrA is an ATPase and a DNA-binding protein. A damage recognition complex composed of 2 UvrA and 2 UvrB subunits scans DNA for abnormalities. When the presence of a lesion has been verified by UvrB, the UvrA molecules dissociate.</text>
</comment>
<dbReference type="Proteomes" id="UP000033096">
    <property type="component" value="Chromosome"/>
</dbReference>
<dbReference type="Gene3D" id="1.10.8.280">
    <property type="entry name" value="ABC transporter ATPase domain-like"/>
    <property type="match status" value="1"/>
</dbReference>
<dbReference type="InterPro" id="IPR003439">
    <property type="entry name" value="ABC_transporter-like_ATP-bd"/>
</dbReference>
<gene>
    <name evidence="14" type="primary">uvrA</name>
    <name evidence="17" type="ORF">MSVAZ_2086</name>
</gene>